<proteinExistence type="predicted"/>
<evidence type="ECO:0000256" key="6">
    <source>
        <dbReference type="ARBA" id="ARBA00022679"/>
    </source>
</evidence>
<feature type="compositionally biased region" description="Basic and acidic residues" evidence="12">
    <location>
        <begin position="776"/>
        <end position="785"/>
    </location>
</feature>
<dbReference type="Pfam" id="PF00069">
    <property type="entry name" value="Pkinase"/>
    <property type="match status" value="1"/>
</dbReference>
<evidence type="ECO:0000256" key="8">
    <source>
        <dbReference type="ARBA" id="ARBA00022777"/>
    </source>
</evidence>
<evidence type="ECO:0000256" key="4">
    <source>
        <dbReference type="ARBA" id="ARBA00022527"/>
    </source>
</evidence>
<feature type="region of interest" description="Disordered" evidence="12">
    <location>
        <begin position="480"/>
        <end position="842"/>
    </location>
</feature>
<keyword evidence="5" id="KW-0597">Phosphoprotein</keyword>
<feature type="compositionally biased region" description="Basic residues" evidence="12">
    <location>
        <begin position="552"/>
        <end position="563"/>
    </location>
</feature>
<dbReference type="PROSITE" id="PS50011">
    <property type="entry name" value="PROTEIN_KINASE_DOM"/>
    <property type="match status" value="1"/>
</dbReference>
<dbReference type="InterPro" id="IPR011009">
    <property type="entry name" value="Kinase-like_dom_sf"/>
</dbReference>
<keyword evidence="15" id="KW-1185">Reference proteome</keyword>
<keyword evidence="9" id="KW-0067">ATP-binding</keyword>
<comment type="catalytic activity">
    <reaction evidence="10">
        <text>L-threonyl-[protein] + ATP = O-phospho-L-threonyl-[protein] + ADP + H(+)</text>
        <dbReference type="Rhea" id="RHEA:46608"/>
        <dbReference type="Rhea" id="RHEA-COMP:11060"/>
        <dbReference type="Rhea" id="RHEA-COMP:11605"/>
        <dbReference type="ChEBI" id="CHEBI:15378"/>
        <dbReference type="ChEBI" id="CHEBI:30013"/>
        <dbReference type="ChEBI" id="CHEBI:30616"/>
        <dbReference type="ChEBI" id="CHEBI:61977"/>
        <dbReference type="ChEBI" id="CHEBI:456216"/>
        <dbReference type="EC" id="2.7.11.1"/>
    </reaction>
</comment>
<dbReference type="GO" id="GO:0005737">
    <property type="term" value="C:cytoplasm"/>
    <property type="evidence" value="ECO:0007669"/>
    <property type="project" value="UniProtKB-SubCell"/>
</dbReference>
<dbReference type="OrthoDB" id="2018507at2759"/>
<organism evidence="14 15">
    <name type="scientific">Tothia fuscella</name>
    <dbReference type="NCBI Taxonomy" id="1048955"/>
    <lineage>
        <taxon>Eukaryota</taxon>
        <taxon>Fungi</taxon>
        <taxon>Dikarya</taxon>
        <taxon>Ascomycota</taxon>
        <taxon>Pezizomycotina</taxon>
        <taxon>Dothideomycetes</taxon>
        <taxon>Pleosporomycetidae</taxon>
        <taxon>Venturiales</taxon>
        <taxon>Cylindrosympodiaceae</taxon>
        <taxon>Tothia</taxon>
    </lineage>
</organism>
<gene>
    <name evidence="14" type="ORF">EJ08DRAFT_586368</name>
</gene>
<dbReference type="Gene3D" id="1.10.510.10">
    <property type="entry name" value="Transferase(Phosphotransferase) domain 1"/>
    <property type="match status" value="1"/>
</dbReference>
<feature type="compositionally biased region" description="Polar residues" evidence="12">
    <location>
        <begin position="604"/>
        <end position="624"/>
    </location>
</feature>
<dbReference type="EC" id="2.7.11.1" evidence="2"/>
<dbReference type="InterPro" id="IPR000719">
    <property type="entry name" value="Prot_kinase_dom"/>
</dbReference>
<comment type="catalytic activity">
    <reaction evidence="11">
        <text>L-seryl-[protein] + ATP = O-phospho-L-seryl-[protein] + ADP + H(+)</text>
        <dbReference type="Rhea" id="RHEA:17989"/>
        <dbReference type="Rhea" id="RHEA-COMP:9863"/>
        <dbReference type="Rhea" id="RHEA-COMP:11604"/>
        <dbReference type="ChEBI" id="CHEBI:15378"/>
        <dbReference type="ChEBI" id="CHEBI:29999"/>
        <dbReference type="ChEBI" id="CHEBI:30616"/>
        <dbReference type="ChEBI" id="CHEBI:83421"/>
        <dbReference type="ChEBI" id="CHEBI:456216"/>
        <dbReference type="EC" id="2.7.11.1"/>
    </reaction>
</comment>
<evidence type="ECO:0000256" key="7">
    <source>
        <dbReference type="ARBA" id="ARBA00022741"/>
    </source>
</evidence>
<feature type="domain" description="Protein kinase" evidence="13">
    <location>
        <begin position="45"/>
        <end position="321"/>
    </location>
</feature>
<keyword evidence="7" id="KW-0547">Nucleotide-binding</keyword>
<evidence type="ECO:0000256" key="5">
    <source>
        <dbReference type="ARBA" id="ARBA00022553"/>
    </source>
</evidence>
<accession>A0A9P4NTR5</accession>
<feature type="region of interest" description="Disordered" evidence="12">
    <location>
        <begin position="376"/>
        <end position="411"/>
    </location>
</feature>
<evidence type="ECO:0000256" key="1">
    <source>
        <dbReference type="ARBA" id="ARBA00004496"/>
    </source>
</evidence>
<keyword evidence="4" id="KW-0723">Serine/threonine-protein kinase</keyword>
<dbReference type="PANTHER" id="PTHR22967">
    <property type="entry name" value="SERINE/THREONINE PROTEIN KINASE"/>
    <property type="match status" value="1"/>
</dbReference>
<comment type="subcellular location">
    <subcellularLocation>
        <location evidence="1">Cytoplasm</location>
    </subcellularLocation>
</comment>
<feature type="compositionally biased region" description="Basic and acidic residues" evidence="12">
    <location>
        <begin position="819"/>
        <end position="842"/>
    </location>
</feature>
<keyword evidence="8" id="KW-0418">Kinase</keyword>
<dbReference type="GO" id="GO:0007015">
    <property type="term" value="P:actin filament organization"/>
    <property type="evidence" value="ECO:0007669"/>
    <property type="project" value="TreeGrafter"/>
</dbReference>
<evidence type="ECO:0000256" key="10">
    <source>
        <dbReference type="ARBA" id="ARBA00047899"/>
    </source>
</evidence>
<evidence type="ECO:0000256" key="2">
    <source>
        <dbReference type="ARBA" id="ARBA00012513"/>
    </source>
</evidence>
<dbReference type="GO" id="GO:0004674">
    <property type="term" value="F:protein serine/threonine kinase activity"/>
    <property type="evidence" value="ECO:0007669"/>
    <property type="project" value="UniProtKB-KW"/>
</dbReference>
<dbReference type="PANTHER" id="PTHR22967:SF57">
    <property type="entry name" value="AUXILIN, ISOFORM A-RELATED"/>
    <property type="match status" value="1"/>
</dbReference>
<comment type="caution">
    <text evidence="14">The sequence shown here is derived from an EMBL/GenBank/DDBJ whole genome shotgun (WGS) entry which is preliminary data.</text>
</comment>
<feature type="compositionally biased region" description="Polar residues" evidence="12">
    <location>
        <begin position="480"/>
        <end position="498"/>
    </location>
</feature>
<dbReference type="SUPFAM" id="SSF56112">
    <property type="entry name" value="Protein kinase-like (PK-like)"/>
    <property type="match status" value="1"/>
</dbReference>
<evidence type="ECO:0000313" key="14">
    <source>
        <dbReference type="EMBL" id="KAF2432039.1"/>
    </source>
</evidence>
<feature type="compositionally biased region" description="Basic and acidic residues" evidence="12">
    <location>
        <begin position="583"/>
        <end position="599"/>
    </location>
</feature>
<feature type="compositionally biased region" description="Pro residues" evidence="12">
    <location>
        <begin position="569"/>
        <end position="578"/>
    </location>
</feature>
<keyword evidence="6" id="KW-0808">Transferase</keyword>
<dbReference type="FunFam" id="1.10.510.10:FF:000441">
    <property type="entry name" value="Serine/threonine protein kinase"/>
    <property type="match status" value="1"/>
</dbReference>
<evidence type="ECO:0000256" key="11">
    <source>
        <dbReference type="ARBA" id="ARBA00048679"/>
    </source>
</evidence>
<protein>
    <recommendedName>
        <fullName evidence="2">non-specific serine/threonine protein kinase</fullName>
        <ecNumber evidence="2">2.7.11.1</ecNumber>
    </recommendedName>
</protein>
<dbReference type="CDD" id="cd14037">
    <property type="entry name" value="STKc_NAK_like"/>
    <property type="match status" value="1"/>
</dbReference>
<dbReference type="PROSITE" id="PS00108">
    <property type="entry name" value="PROTEIN_KINASE_ST"/>
    <property type="match status" value="1"/>
</dbReference>
<evidence type="ECO:0000313" key="15">
    <source>
        <dbReference type="Proteomes" id="UP000800235"/>
    </source>
</evidence>
<dbReference type="GO" id="GO:0000147">
    <property type="term" value="P:actin cortical patch assembly"/>
    <property type="evidence" value="ECO:0007669"/>
    <property type="project" value="TreeGrafter"/>
</dbReference>
<evidence type="ECO:0000256" key="3">
    <source>
        <dbReference type="ARBA" id="ARBA00022490"/>
    </source>
</evidence>
<dbReference type="GO" id="GO:0005524">
    <property type="term" value="F:ATP binding"/>
    <property type="evidence" value="ECO:0007669"/>
    <property type="project" value="UniProtKB-KW"/>
</dbReference>
<feature type="region of interest" description="Disordered" evidence="12">
    <location>
        <begin position="871"/>
        <end position="990"/>
    </location>
</feature>
<dbReference type="EMBL" id="MU007028">
    <property type="protein sequence ID" value="KAF2432039.1"/>
    <property type="molecule type" value="Genomic_DNA"/>
</dbReference>
<dbReference type="AlphaFoldDB" id="A0A9P4NTR5"/>
<dbReference type="SMART" id="SM00220">
    <property type="entry name" value="S_TKc"/>
    <property type="match status" value="1"/>
</dbReference>
<dbReference type="Proteomes" id="UP000800235">
    <property type="component" value="Unassembled WGS sequence"/>
</dbReference>
<name>A0A9P4NTR5_9PEZI</name>
<evidence type="ECO:0000256" key="9">
    <source>
        <dbReference type="ARBA" id="ARBA00022840"/>
    </source>
</evidence>
<reference evidence="14" key="1">
    <citation type="journal article" date="2020" name="Stud. Mycol.">
        <title>101 Dothideomycetes genomes: a test case for predicting lifestyles and emergence of pathogens.</title>
        <authorList>
            <person name="Haridas S."/>
            <person name="Albert R."/>
            <person name="Binder M."/>
            <person name="Bloem J."/>
            <person name="Labutti K."/>
            <person name="Salamov A."/>
            <person name="Andreopoulos B."/>
            <person name="Baker S."/>
            <person name="Barry K."/>
            <person name="Bills G."/>
            <person name="Bluhm B."/>
            <person name="Cannon C."/>
            <person name="Castanera R."/>
            <person name="Culley D."/>
            <person name="Daum C."/>
            <person name="Ezra D."/>
            <person name="Gonzalez J."/>
            <person name="Henrissat B."/>
            <person name="Kuo A."/>
            <person name="Liang C."/>
            <person name="Lipzen A."/>
            <person name="Lutzoni F."/>
            <person name="Magnuson J."/>
            <person name="Mondo S."/>
            <person name="Nolan M."/>
            <person name="Ohm R."/>
            <person name="Pangilinan J."/>
            <person name="Park H.-J."/>
            <person name="Ramirez L."/>
            <person name="Alfaro M."/>
            <person name="Sun H."/>
            <person name="Tritt A."/>
            <person name="Yoshinaga Y."/>
            <person name="Zwiers L.-H."/>
            <person name="Turgeon B."/>
            <person name="Goodwin S."/>
            <person name="Spatafora J."/>
            <person name="Crous P."/>
            <person name="Grigoriev I."/>
        </authorList>
    </citation>
    <scope>NUCLEOTIDE SEQUENCE</scope>
    <source>
        <strain evidence="14">CBS 130266</strain>
    </source>
</reference>
<sequence length="1012" mass="110572">MASAPFHNPISAVLPAAYHAPSAISAAPPGTFAPGTKVQVGQHRVIIDKYLSEGGFAHVYLVRVPRSDNKYDAAVLKRVAVPDKDRLANMRTEVETMKKLKGHRKIVTYIDSHASQLKGGGYEVFLLMEYCAGGGLIDFMNTRLQHRLTEPEILKIFSDVAEGVACMHYLKPPLLHRDLKVENVLISTSGSSRIYKLCDFGSTARPIPAAKNAAEGRLIEDDIQRHTTLQYRSPEMIDVYRKQPIDEKSDVWALGVLLYKLCYYTTPFEDVGQMAILNATFKFPSYPSFSDRTKKLISSMLRENPTLRPNIYQVVKEVCSIRNTECPIKDIYANRTQSESRRYDQLPPSEANVASPPMVGIQKVEPLQIAQPALPDITPMRRGRPTQAQSHLQPVSAKATPAGSRGTSSDPFAALNSSSAAVRSAAVDELSARYPALDEFSLLHDRGAKFEFGQTVPPVDAKQETISKRVTAALADEVFSSSTPASKPSPVIASTASLERTLPTREVNRTELPPPARSQPSLAQPIPQKPYMMVSTGIQTSPPPSPSPPRQSRWRGRHPKHSNTHIPISPQPQQPPSPFEAELPPRPEKSTSRPSILERHRTKSQSNTLAVPQSPASSRPSLESQRPAALDLSESISRSKSANARPRPASVYVESNIDYLRDRETPLTKAATPSKTGGWLPKANILGKSSPAVLDDSSSDEEGPEPIASNVSFLREMETDNTQQKKSRRSSSGGKSKRTSLPSISLSGTKHKLSGRFGDAFRRFETNSSSQPAREPSPDIDHDMLRNSTLTPIAGSERTGTSGRSDDDMGLDETQDLSPEVRRELERRRLSQEEKRVADAAAEYRQRLAQGDKGGVGPSKGSAIQDRVKSLLDGQKEAPPTRTAEGYGRFTPVTKPGERPVVARKPVAISSPTNTGFDKTRPMAHPSVASLTGMVAGTPPSSAPAAVNRTGPRPNIAPKPKAFRTGGGSESTPARTPQEEEDWEPNFSKKYPALGLDMVEAEIRPSMRVKDV</sequence>
<dbReference type="InterPro" id="IPR008271">
    <property type="entry name" value="Ser/Thr_kinase_AS"/>
</dbReference>
<keyword evidence="3" id="KW-0963">Cytoplasm</keyword>
<evidence type="ECO:0000259" key="13">
    <source>
        <dbReference type="PROSITE" id="PS50011"/>
    </source>
</evidence>
<evidence type="ECO:0000256" key="12">
    <source>
        <dbReference type="SAM" id="MobiDB-lite"/>
    </source>
</evidence>